<dbReference type="AlphaFoldDB" id="A0A2Z4MFU1"/>
<dbReference type="Proteomes" id="UP000036061">
    <property type="component" value="Chromosome"/>
</dbReference>
<sequence>MVAVFIRTAFNDFRKTEKQLESCMPLVQDAAHKVYMKINIKTIDSDLSVSDDCGHRGWGGKQGNLSQC</sequence>
<evidence type="ECO:0000313" key="1">
    <source>
        <dbReference type="EMBL" id="AWX55380.1"/>
    </source>
</evidence>
<gene>
    <name evidence="1" type="ORF">AB432_010140</name>
</gene>
<reference evidence="1 2" key="1">
    <citation type="journal article" date="2015" name="Genome Announc.">
        <title>Draft Genome Sequence of Brevibacillus brevis DZQ7, a Plant Growth-Promoting Rhizobacterium with Broad-Spectrum Antimicrobial Activity.</title>
        <authorList>
            <person name="Hou Q."/>
            <person name="Wang C."/>
            <person name="Hou X."/>
            <person name="Xia Z."/>
            <person name="Ye J."/>
            <person name="Liu K."/>
            <person name="Liu H."/>
            <person name="Wang J."/>
            <person name="Guo H."/>
            <person name="Yu X."/>
            <person name="Yang Y."/>
            <person name="Du B."/>
            <person name="Ding Y."/>
        </authorList>
    </citation>
    <scope>NUCLEOTIDE SEQUENCE [LARGE SCALE GENOMIC DNA]</scope>
    <source>
        <strain evidence="1 2">DZQ7</strain>
    </source>
</reference>
<protein>
    <submittedName>
        <fullName evidence="1">Uncharacterized protein</fullName>
    </submittedName>
</protein>
<accession>A0A2Z4MFU1</accession>
<proteinExistence type="predicted"/>
<dbReference type="EMBL" id="CP030117">
    <property type="protein sequence ID" value="AWX55380.1"/>
    <property type="molecule type" value="Genomic_DNA"/>
</dbReference>
<organism evidence="1 2">
    <name type="scientific">Brevibacillus brevis</name>
    <name type="common">Bacillus brevis</name>
    <dbReference type="NCBI Taxonomy" id="1393"/>
    <lineage>
        <taxon>Bacteria</taxon>
        <taxon>Bacillati</taxon>
        <taxon>Bacillota</taxon>
        <taxon>Bacilli</taxon>
        <taxon>Bacillales</taxon>
        <taxon>Paenibacillaceae</taxon>
        <taxon>Brevibacillus</taxon>
    </lineage>
</organism>
<evidence type="ECO:0000313" key="2">
    <source>
        <dbReference type="Proteomes" id="UP000036061"/>
    </source>
</evidence>
<name>A0A2Z4MFU1_BREBE</name>
<dbReference type="RefSeq" id="WP_048032182.1">
    <property type="nucleotide sequence ID" value="NZ_CP030117.1"/>
</dbReference>